<keyword evidence="2" id="KW-1003">Cell membrane</keyword>
<sequence>MIEQLITWMQSAGYWGVAALMALENLFPPIPSELIMPLAGFIAAKGQLTVAGVLAAATVGSVGGTLPWFYTAKMLGCTRLCDFADKHGRWLTLSTHDIDRGLSVFRKHGRKMVIIGRLVPAIRSFISIPAGLAEMPLGRFLLYSTIGSLVWNMGLMGAGYVLEDHYHEVARYIDPIAKIVLAFILLTYIWRLIFFRKTPRS</sequence>
<feature type="domain" description="VTT" evidence="7">
    <location>
        <begin position="30"/>
        <end position="160"/>
    </location>
</feature>
<organism evidence="8 9">
    <name type="scientific">Massilia eurypsychrophila</name>
    <dbReference type="NCBI Taxonomy" id="1485217"/>
    <lineage>
        <taxon>Bacteria</taxon>
        <taxon>Pseudomonadati</taxon>
        <taxon>Pseudomonadota</taxon>
        <taxon>Betaproteobacteria</taxon>
        <taxon>Burkholderiales</taxon>
        <taxon>Oxalobacteraceae</taxon>
        <taxon>Telluria group</taxon>
        <taxon>Massilia</taxon>
    </lineage>
</organism>
<name>A0A2G8T7B9_9BURK</name>
<evidence type="ECO:0000256" key="2">
    <source>
        <dbReference type="ARBA" id="ARBA00022475"/>
    </source>
</evidence>
<protein>
    <submittedName>
        <fullName evidence="8">Alkaline phosphatase</fullName>
    </submittedName>
</protein>
<dbReference type="InterPro" id="IPR051311">
    <property type="entry name" value="DedA_domain"/>
</dbReference>
<accession>A0A2G8T7B9</accession>
<evidence type="ECO:0000313" key="8">
    <source>
        <dbReference type="EMBL" id="PIL41950.1"/>
    </source>
</evidence>
<feature type="transmembrane region" description="Helical" evidence="6">
    <location>
        <begin position="12"/>
        <end position="30"/>
    </location>
</feature>
<gene>
    <name evidence="8" type="ORF">CR105_26935</name>
</gene>
<dbReference type="EMBL" id="PDOC01000055">
    <property type="protein sequence ID" value="PIL41950.1"/>
    <property type="molecule type" value="Genomic_DNA"/>
</dbReference>
<dbReference type="PANTHER" id="PTHR42709">
    <property type="entry name" value="ALKALINE PHOSPHATASE LIKE PROTEIN"/>
    <property type="match status" value="1"/>
</dbReference>
<evidence type="ECO:0000256" key="4">
    <source>
        <dbReference type="ARBA" id="ARBA00022989"/>
    </source>
</evidence>
<dbReference type="RefSeq" id="WP_099794015.1">
    <property type="nucleotide sequence ID" value="NZ_JBHLYV010000069.1"/>
</dbReference>
<comment type="subcellular location">
    <subcellularLocation>
        <location evidence="1">Cell membrane</location>
        <topology evidence="1">Multi-pass membrane protein</topology>
    </subcellularLocation>
</comment>
<feature type="transmembrane region" description="Helical" evidence="6">
    <location>
        <begin position="50"/>
        <end position="70"/>
    </location>
</feature>
<evidence type="ECO:0000256" key="3">
    <source>
        <dbReference type="ARBA" id="ARBA00022692"/>
    </source>
</evidence>
<reference evidence="8 9" key="1">
    <citation type="submission" date="2017-10" db="EMBL/GenBank/DDBJ databases">
        <title>Massilia psychrophilum sp. nov., a novel purple-pigmented bacterium isolated from Tianshan glacier, Xinjiang Municipality, China.</title>
        <authorList>
            <person name="Wang H."/>
        </authorList>
    </citation>
    <scope>NUCLEOTIDE SEQUENCE [LARGE SCALE GENOMIC DNA]</scope>
    <source>
        <strain evidence="8 9">JCM 30074</strain>
    </source>
</reference>
<proteinExistence type="predicted"/>
<dbReference type="GO" id="GO:0005886">
    <property type="term" value="C:plasma membrane"/>
    <property type="evidence" value="ECO:0007669"/>
    <property type="project" value="UniProtKB-SubCell"/>
</dbReference>
<evidence type="ECO:0000313" key="9">
    <source>
        <dbReference type="Proteomes" id="UP000230390"/>
    </source>
</evidence>
<feature type="transmembrane region" description="Helical" evidence="6">
    <location>
        <begin position="176"/>
        <end position="194"/>
    </location>
</feature>
<keyword evidence="5 6" id="KW-0472">Membrane</keyword>
<keyword evidence="4 6" id="KW-1133">Transmembrane helix</keyword>
<keyword evidence="9" id="KW-1185">Reference proteome</keyword>
<evidence type="ECO:0000256" key="5">
    <source>
        <dbReference type="ARBA" id="ARBA00023136"/>
    </source>
</evidence>
<dbReference type="InterPro" id="IPR032816">
    <property type="entry name" value="VTT_dom"/>
</dbReference>
<evidence type="ECO:0000256" key="1">
    <source>
        <dbReference type="ARBA" id="ARBA00004651"/>
    </source>
</evidence>
<dbReference type="OrthoDB" id="9813426at2"/>
<keyword evidence="3 6" id="KW-0812">Transmembrane</keyword>
<dbReference type="Pfam" id="PF09335">
    <property type="entry name" value="VTT_dom"/>
    <property type="match status" value="1"/>
</dbReference>
<dbReference type="Proteomes" id="UP000230390">
    <property type="component" value="Unassembled WGS sequence"/>
</dbReference>
<comment type="caution">
    <text evidence="8">The sequence shown here is derived from an EMBL/GenBank/DDBJ whole genome shotgun (WGS) entry which is preliminary data.</text>
</comment>
<evidence type="ECO:0000256" key="6">
    <source>
        <dbReference type="SAM" id="Phobius"/>
    </source>
</evidence>
<evidence type="ECO:0000259" key="7">
    <source>
        <dbReference type="Pfam" id="PF09335"/>
    </source>
</evidence>
<dbReference type="PANTHER" id="PTHR42709:SF6">
    <property type="entry name" value="UNDECAPRENYL PHOSPHATE TRANSPORTER A"/>
    <property type="match status" value="1"/>
</dbReference>
<feature type="transmembrane region" description="Helical" evidence="6">
    <location>
        <begin position="140"/>
        <end position="161"/>
    </location>
</feature>
<dbReference type="AlphaFoldDB" id="A0A2G8T7B9"/>